<evidence type="ECO:0000256" key="3">
    <source>
        <dbReference type="ARBA" id="ARBA00023125"/>
    </source>
</evidence>
<keyword evidence="8" id="KW-1185">Reference proteome</keyword>
<dbReference type="InterPro" id="IPR001647">
    <property type="entry name" value="HTH_TetR"/>
</dbReference>
<dbReference type="GO" id="GO:0003700">
    <property type="term" value="F:DNA-binding transcription factor activity"/>
    <property type="evidence" value="ECO:0007669"/>
    <property type="project" value="TreeGrafter"/>
</dbReference>
<sequence length="200" mass="22631">MSADVQTSRADRQRLRVLATAADIFSRRGFRATSMNEIAAAVGLSKPTLYHYFRSKEELLVRLYSDVLDESLAMALDVVDSEPTPLEAVRELIRSRVVYTCRRQALLKVCFEEENELPVDLAEQLLRRRRAFEDLFNAALDAHLRAHPDVEIGMTPKVWVNMALGAANWTYKWFRESGEYTPEQLGDRIAASLTAGITPA</sequence>
<gene>
    <name evidence="7" type="ORF">EV383_0270</name>
</gene>
<dbReference type="PROSITE" id="PS01081">
    <property type="entry name" value="HTH_TETR_1"/>
    <property type="match status" value="1"/>
</dbReference>
<dbReference type="PRINTS" id="PR00455">
    <property type="entry name" value="HTHTETR"/>
</dbReference>
<accession>A0A4Q7UPE4</accession>
<name>A0A4Q7UPE4_PSEST</name>
<dbReference type="Pfam" id="PF17932">
    <property type="entry name" value="TetR_C_24"/>
    <property type="match status" value="1"/>
</dbReference>
<dbReference type="AlphaFoldDB" id="A0A4Q7UPE4"/>
<dbReference type="FunFam" id="1.10.10.60:FF:000141">
    <property type="entry name" value="TetR family transcriptional regulator"/>
    <property type="match status" value="1"/>
</dbReference>
<dbReference type="Proteomes" id="UP000291591">
    <property type="component" value="Unassembled WGS sequence"/>
</dbReference>
<dbReference type="GO" id="GO:0000976">
    <property type="term" value="F:transcription cis-regulatory region binding"/>
    <property type="evidence" value="ECO:0007669"/>
    <property type="project" value="TreeGrafter"/>
</dbReference>
<proteinExistence type="predicted"/>
<dbReference type="RefSeq" id="WP_130288217.1">
    <property type="nucleotide sequence ID" value="NZ_SHKL01000001.1"/>
</dbReference>
<dbReference type="InterPro" id="IPR041490">
    <property type="entry name" value="KstR2_TetR_C"/>
</dbReference>
<evidence type="ECO:0000313" key="8">
    <source>
        <dbReference type="Proteomes" id="UP000291591"/>
    </source>
</evidence>
<dbReference type="EMBL" id="SHKL01000001">
    <property type="protein sequence ID" value="RZT83465.1"/>
    <property type="molecule type" value="Genomic_DNA"/>
</dbReference>
<dbReference type="InterPro" id="IPR009057">
    <property type="entry name" value="Homeodomain-like_sf"/>
</dbReference>
<dbReference type="InterPro" id="IPR023772">
    <property type="entry name" value="DNA-bd_HTH_TetR-type_CS"/>
</dbReference>
<dbReference type="PANTHER" id="PTHR30055">
    <property type="entry name" value="HTH-TYPE TRANSCRIPTIONAL REGULATOR RUTR"/>
    <property type="match status" value="1"/>
</dbReference>
<dbReference type="Pfam" id="PF00440">
    <property type="entry name" value="TetR_N"/>
    <property type="match status" value="1"/>
</dbReference>
<keyword evidence="3 5" id="KW-0238">DNA-binding</keyword>
<dbReference type="OrthoDB" id="1669699at2"/>
<dbReference type="GO" id="GO:0045892">
    <property type="term" value="P:negative regulation of DNA-templated transcription"/>
    <property type="evidence" value="ECO:0007669"/>
    <property type="project" value="UniProtKB-ARBA"/>
</dbReference>
<feature type="domain" description="HTH tetR-type" evidence="6">
    <location>
        <begin position="11"/>
        <end position="71"/>
    </location>
</feature>
<reference evidence="7 8" key="1">
    <citation type="submission" date="2019-02" db="EMBL/GenBank/DDBJ databases">
        <title>Sequencing the genomes of 1000 actinobacteria strains.</title>
        <authorList>
            <person name="Klenk H.-P."/>
        </authorList>
    </citation>
    <scope>NUCLEOTIDE SEQUENCE [LARGE SCALE GENOMIC DNA]</scope>
    <source>
        <strain evidence="7 8">DSM 45779</strain>
    </source>
</reference>
<dbReference type="Gene3D" id="1.10.10.60">
    <property type="entry name" value="Homeodomain-like"/>
    <property type="match status" value="1"/>
</dbReference>
<feature type="DNA-binding region" description="H-T-H motif" evidence="5">
    <location>
        <begin position="34"/>
        <end position="53"/>
    </location>
</feature>
<keyword evidence="2" id="KW-0805">Transcription regulation</keyword>
<dbReference type="InterPro" id="IPR036271">
    <property type="entry name" value="Tet_transcr_reg_TetR-rel_C_sf"/>
</dbReference>
<dbReference type="Gene3D" id="1.10.357.10">
    <property type="entry name" value="Tetracycline Repressor, domain 2"/>
    <property type="match status" value="1"/>
</dbReference>
<evidence type="ECO:0000313" key="7">
    <source>
        <dbReference type="EMBL" id="RZT83465.1"/>
    </source>
</evidence>
<evidence type="ECO:0000256" key="2">
    <source>
        <dbReference type="ARBA" id="ARBA00023015"/>
    </source>
</evidence>
<dbReference type="SUPFAM" id="SSF46689">
    <property type="entry name" value="Homeodomain-like"/>
    <property type="match status" value="1"/>
</dbReference>
<evidence type="ECO:0000259" key="6">
    <source>
        <dbReference type="PROSITE" id="PS50977"/>
    </source>
</evidence>
<evidence type="ECO:0000256" key="1">
    <source>
        <dbReference type="ARBA" id="ARBA00022491"/>
    </source>
</evidence>
<dbReference type="PROSITE" id="PS50977">
    <property type="entry name" value="HTH_TETR_2"/>
    <property type="match status" value="1"/>
</dbReference>
<organism evidence="7 8">
    <name type="scientific">Pseudonocardia sediminis</name>
    <dbReference type="NCBI Taxonomy" id="1397368"/>
    <lineage>
        <taxon>Bacteria</taxon>
        <taxon>Bacillati</taxon>
        <taxon>Actinomycetota</taxon>
        <taxon>Actinomycetes</taxon>
        <taxon>Pseudonocardiales</taxon>
        <taxon>Pseudonocardiaceae</taxon>
        <taxon>Pseudonocardia</taxon>
    </lineage>
</organism>
<evidence type="ECO:0000256" key="5">
    <source>
        <dbReference type="PROSITE-ProRule" id="PRU00335"/>
    </source>
</evidence>
<keyword evidence="1" id="KW-0678">Repressor</keyword>
<comment type="caution">
    <text evidence="7">The sequence shown here is derived from an EMBL/GenBank/DDBJ whole genome shotgun (WGS) entry which is preliminary data.</text>
</comment>
<evidence type="ECO:0000256" key="4">
    <source>
        <dbReference type="ARBA" id="ARBA00023163"/>
    </source>
</evidence>
<dbReference type="InterPro" id="IPR050109">
    <property type="entry name" value="HTH-type_TetR-like_transc_reg"/>
</dbReference>
<dbReference type="PANTHER" id="PTHR30055:SF175">
    <property type="entry name" value="HTH-TYPE TRANSCRIPTIONAL REPRESSOR KSTR2"/>
    <property type="match status" value="1"/>
</dbReference>
<keyword evidence="4" id="KW-0804">Transcription</keyword>
<dbReference type="SUPFAM" id="SSF48498">
    <property type="entry name" value="Tetracyclin repressor-like, C-terminal domain"/>
    <property type="match status" value="1"/>
</dbReference>
<protein>
    <submittedName>
        <fullName evidence="7">TetR family transcriptional regulator</fullName>
    </submittedName>
</protein>